<dbReference type="InterPro" id="IPR013094">
    <property type="entry name" value="AB_hydrolase_3"/>
</dbReference>
<protein>
    <recommendedName>
        <fullName evidence="2">Alpha/beta hydrolase fold-3 domain-containing protein</fullName>
    </recommendedName>
</protein>
<dbReference type="Gene3D" id="3.40.50.1820">
    <property type="entry name" value="alpha/beta hydrolase"/>
    <property type="match status" value="1"/>
</dbReference>
<dbReference type="PANTHER" id="PTHR48081">
    <property type="entry name" value="AB HYDROLASE SUPERFAMILY PROTEIN C4A8.06C"/>
    <property type="match status" value="1"/>
</dbReference>
<reference evidence="3 4" key="1">
    <citation type="journal article" date="2015" name="Genome Biol. Evol.">
        <title>Comparative Genomics of a Bacterivorous Green Alga Reveals Evolutionary Causalities and Consequences of Phago-Mixotrophic Mode of Nutrition.</title>
        <authorList>
            <person name="Burns J.A."/>
            <person name="Paasch A."/>
            <person name="Narechania A."/>
            <person name="Kim E."/>
        </authorList>
    </citation>
    <scope>NUCLEOTIDE SEQUENCE [LARGE SCALE GENOMIC DNA]</scope>
    <source>
        <strain evidence="3 4">PLY_AMNH</strain>
    </source>
</reference>
<evidence type="ECO:0000256" key="1">
    <source>
        <dbReference type="ARBA" id="ARBA00022801"/>
    </source>
</evidence>
<evidence type="ECO:0000313" key="3">
    <source>
        <dbReference type="EMBL" id="KAK3286614.1"/>
    </source>
</evidence>
<keyword evidence="4" id="KW-1185">Reference proteome</keyword>
<name>A0AAE0GYB8_9CHLO</name>
<dbReference type="InterPro" id="IPR050300">
    <property type="entry name" value="GDXG_lipolytic_enzyme"/>
</dbReference>
<evidence type="ECO:0000313" key="4">
    <source>
        <dbReference type="Proteomes" id="UP001190700"/>
    </source>
</evidence>
<sequence>MRLRLAQRSRLSETSEWVSVGDASIECRGDAASDQAIVYCVGGGFFLGPTDMHRQLVDELCAATNSRGLIIHHRLAPENPFPIPVEDTIACLRHINDVFSIRKYAMIADSSGAAVGLSAVVKFGELGGRLPSGLVLLSPYTDLANTGRSYVSNAQCDPNFGPQALIHKAWYYLQGHNPTDPLASPFWGDLSGLPPSIIFVGSKEVMHEDAVRLSEKLNLCGSPTALNTYDHAPHVWPLNARLPEATEARAEMVTYLEKAFE</sequence>
<dbReference type="PANTHER" id="PTHR48081:SF30">
    <property type="entry name" value="ACETYL-HYDROLASE LIPR-RELATED"/>
    <property type="match status" value="1"/>
</dbReference>
<dbReference type="AlphaFoldDB" id="A0AAE0GYB8"/>
<dbReference type="SUPFAM" id="SSF53474">
    <property type="entry name" value="alpha/beta-Hydrolases"/>
    <property type="match status" value="1"/>
</dbReference>
<dbReference type="Pfam" id="PF07859">
    <property type="entry name" value="Abhydrolase_3"/>
    <property type="match status" value="1"/>
</dbReference>
<dbReference type="Proteomes" id="UP001190700">
    <property type="component" value="Unassembled WGS sequence"/>
</dbReference>
<dbReference type="InterPro" id="IPR029058">
    <property type="entry name" value="AB_hydrolase_fold"/>
</dbReference>
<accession>A0AAE0GYB8</accession>
<keyword evidence="1" id="KW-0378">Hydrolase</keyword>
<comment type="caution">
    <text evidence="3">The sequence shown here is derived from an EMBL/GenBank/DDBJ whole genome shotgun (WGS) entry which is preliminary data.</text>
</comment>
<organism evidence="3 4">
    <name type="scientific">Cymbomonas tetramitiformis</name>
    <dbReference type="NCBI Taxonomy" id="36881"/>
    <lineage>
        <taxon>Eukaryota</taxon>
        <taxon>Viridiplantae</taxon>
        <taxon>Chlorophyta</taxon>
        <taxon>Pyramimonadophyceae</taxon>
        <taxon>Pyramimonadales</taxon>
        <taxon>Pyramimonadaceae</taxon>
        <taxon>Cymbomonas</taxon>
    </lineage>
</organism>
<proteinExistence type="predicted"/>
<feature type="domain" description="Alpha/beta hydrolase fold-3" evidence="2">
    <location>
        <begin position="37"/>
        <end position="236"/>
    </location>
</feature>
<dbReference type="GO" id="GO:0004806">
    <property type="term" value="F:triacylglycerol lipase activity"/>
    <property type="evidence" value="ECO:0007669"/>
    <property type="project" value="TreeGrafter"/>
</dbReference>
<evidence type="ECO:0000259" key="2">
    <source>
        <dbReference type="Pfam" id="PF07859"/>
    </source>
</evidence>
<gene>
    <name evidence="3" type="ORF">CYMTET_5840</name>
</gene>
<dbReference type="EMBL" id="LGRX02001216">
    <property type="protein sequence ID" value="KAK3286614.1"/>
    <property type="molecule type" value="Genomic_DNA"/>
</dbReference>